<accession>A0A1E3P448</accession>
<dbReference type="InterPro" id="IPR037198">
    <property type="entry name" value="MutL_C_sf"/>
</dbReference>
<dbReference type="AlphaFoldDB" id="A0A1E3P448"/>
<comment type="similarity">
    <text evidence="1">Belongs to the DNA mismatch repair MutL/HexB family.</text>
</comment>
<dbReference type="GO" id="GO:0005524">
    <property type="term" value="F:ATP binding"/>
    <property type="evidence" value="ECO:0007669"/>
    <property type="project" value="InterPro"/>
</dbReference>
<evidence type="ECO:0000256" key="2">
    <source>
        <dbReference type="ARBA" id="ARBA00022763"/>
    </source>
</evidence>
<protein>
    <recommendedName>
        <fullName evidence="3">MutL C-terminal dimerisation domain-containing protein</fullName>
    </recommendedName>
</protein>
<dbReference type="GO" id="GO:0016887">
    <property type="term" value="F:ATP hydrolysis activity"/>
    <property type="evidence" value="ECO:0007669"/>
    <property type="project" value="InterPro"/>
</dbReference>
<dbReference type="GO" id="GO:0006298">
    <property type="term" value="P:mismatch repair"/>
    <property type="evidence" value="ECO:0007669"/>
    <property type="project" value="InterPro"/>
</dbReference>
<dbReference type="Gene3D" id="3.30.565.10">
    <property type="entry name" value="Histidine kinase-like ATPase, C-terminal domain"/>
    <property type="match status" value="1"/>
</dbReference>
<keyword evidence="5" id="KW-1185">Reference proteome</keyword>
<dbReference type="RefSeq" id="XP_019038879.1">
    <property type="nucleotide sequence ID" value="XM_019182564.1"/>
</dbReference>
<dbReference type="Gene3D" id="3.30.1540.20">
    <property type="entry name" value="MutL, C-terminal domain, dimerisation subdomain"/>
    <property type="match status" value="1"/>
</dbReference>
<dbReference type="SUPFAM" id="SSF55874">
    <property type="entry name" value="ATPase domain of HSP90 chaperone/DNA topoisomerase II/histidine kinase"/>
    <property type="match status" value="1"/>
</dbReference>
<dbReference type="GO" id="GO:0140664">
    <property type="term" value="F:ATP-dependent DNA damage sensor activity"/>
    <property type="evidence" value="ECO:0007669"/>
    <property type="project" value="InterPro"/>
</dbReference>
<evidence type="ECO:0000256" key="1">
    <source>
        <dbReference type="ARBA" id="ARBA00006082"/>
    </source>
</evidence>
<evidence type="ECO:0000313" key="4">
    <source>
        <dbReference type="EMBL" id="ODQ59672.1"/>
    </source>
</evidence>
<dbReference type="STRING" id="683960.A0A1E3P448"/>
<name>A0A1E3P448_WICAA</name>
<dbReference type="PANTHER" id="PTHR10073">
    <property type="entry name" value="DNA MISMATCH REPAIR PROTEIN MLH, PMS, MUTL"/>
    <property type="match status" value="1"/>
</dbReference>
<feature type="domain" description="MutL C-terminal dimerisation" evidence="3">
    <location>
        <begin position="432"/>
        <end position="601"/>
    </location>
</feature>
<dbReference type="Gene3D" id="3.30.230.10">
    <property type="match status" value="1"/>
</dbReference>
<dbReference type="InterPro" id="IPR042120">
    <property type="entry name" value="MutL_C_dimsub"/>
</dbReference>
<sequence length="640" mass="72739">MSPDDLSEVGSLNYTSKLKTLDELRKITTFGFRGQALHSIGSMSTMVILSKTLDYESSFYTSIGNSKRLFQPKLIEEDSMLFTEQPKKHGTLIMVNNLFSNVPVRKTQAKKEGDYKVLQEIRDVISQCTFTNQETTITAYKATNKSKELICKVDGSCTDSLHTNIIRKISTIYGISLKNHHQLLHASYLDYKVTGVIGKIPVQSKAYQFMIWDNRVLKSPDLFKEINRLFTNAGFGSQPDILIPSISVGSPYSRYPVFVVIISGPVSISDIIQNPSKDIESSKYLDIVTPLVLKIMKSFLKTNDYNVAKISNPKLQQNTNTDLHQDKRQRISNETYSSSEIGLVLNSKLKMGKLNQKEISGMLQTTNGESSHNKMVLPSTLNKLLKSNKQTQQLEHSCHNHKGYDFEAESNRLQLVQEVNISRDSLESCCEVVSQVDTKFILVKMNKPRSRLFIIDQHACDERIKVERYLKEFIEAAQDPFHDLSIKLGENQFDLKFNNLETELLHQYKAQLNTWGIRYVLNTENVATITHLPDLLIPKLDSDLAFLKKCLAQHLYDLHNKSKLKSLSKDWWSSLQAVPTILIDLINSKACRSAIMFGKKLTVNECEQMIKELSKCKSPFQCAHGRPSIIPICELSSFDK</sequence>
<dbReference type="InterPro" id="IPR036890">
    <property type="entry name" value="HATPase_C_sf"/>
</dbReference>
<gene>
    <name evidence="4" type="ORF">WICANDRAFT_41867</name>
</gene>
<dbReference type="OrthoDB" id="429932at2759"/>
<dbReference type="GO" id="GO:0032300">
    <property type="term" value="C:mismatch repair complex"/>
    <property type="evidence" value="ECO:0007669"/>
    <property type="project" value="InterPro"/>
</dbReference>
<reference evidence="4 5" key="1">
    <citation type="journal article" date="2016" name="Proc. Natl. Acad. Sci. U.S.A.">
        <title>Comparative genomics of biotechnologically important yeasts.</title>
        <authorList>
            <person name="Riley R."/>
            <person name="Haridas S."/>
            <person name="Wolfe K.H."/>
            <person name="Lopes M.R."/>
            <person name="Hittinger C.T."/>
            <person name="Goeker M."/>
            <person name="Salamov A.A."/>
            <person name="Wisecaver J.H."/>
            <person name="Long T.M."/>
            <person name="Calvey C.H."/>
            <person name="Aerts A.L."/>
            <person name="Barry K.W."/>
            <person name="Choi C."/>
            <person name="Clum A."/>
            <person name="Coughlan A.Y."/>
            <person name="Deshpande S."/>
            <person name="Douglass A.P."/>
            <person name="Hanson S.J."/>
            <person name="Klenk H.-P."/>
            <person name="LaButti K.M."/>
            <person name="Lapidus A."/>
            <person name="Lindquist E.A."/>
            <person name="Lipzen A.M."/>
            <person name="Meier-Kolthoff J.P."/>
            <person name="Ohm R.A."/>
            <person name="Otillar R.P."/>
            <person name="Pangilinan J.L."/>
            <person name="Peng Y."/>
            <person name="Rokas A."/>
            <person name="Rosa C.A."/>
            <person name="Scheuner C."/>
            <person name="Sibirny A.A."/>
            <person name="Slot J.C."/>
            <person name="Stielow J.B."/>
            <person name="Sun H."/>
            <person name="Kurtzman C.P."/>
            <person name="Blackwell M."/>
            <person name="Grigoriev I.V."/>
            <person name="Jeffries T.W."/>
        </authorList>
    </citation>
    <scope>NUCLEOTIDE SEQUENCE [LARGE SCALE GENOMIC DNA]</scope>
    <source>
        <strain evidence="5">ATCC 58044 / CBS 1984 / NCYC 433 / NRRL Y-366-8</strain>
    </source>
</reference>
<dbReference type="Gene3D" id="3.30.1370.100">
    <property type="entry name" value="MutL, C-terminal domain, regulatory subdomain"/>
    <property type="match status" value="1"/>
</dbReference>
<dbReference type="GO" id="GO:0061982">
    <property type="term" value="P:meiosis I cell cycle process"/>
    <property type="evidence" value="ECO:0007669"/>
    <property type="project" value="UniProtKB-ARBA"/>
</dbReference>
<dbReference type="Proteomes" id="UP000094112">
    <property type="component" value="Unassembled WGS sequence"/>
</dbReference>
<organism evidence="4 5">
    <name type="scientific">Wickerhamomyces anomalus (strain ATCC 58044 / CBS 1984 / NCYC 433 / NRRL Y-366-8)</name>
    <name type="common">Yeast</name>
    <name type="synonym">Hansenula anomala</name>
    <dbReference type="NCBI Taxonomy" id="683960"/>
    <lineage>
        <taxon>Eukaryota</taxon>
        <taxon>Fungi</taxon>
        <taxon>Dikarya</taxon>
        <taxon>Ascomycota</taxon>
        <taxon>Saccharomycotina</taxon>
        <taxon>Saccharomycetes</taxon>
        <taxon>Phaffomycetales</taxon>
        <taxon>Wickerhamomycetaceae</taxon>
        <taxon>Wickerhamomyces</taxon>
    </lineage>
</organism>
<evidence type="ECO:0000259" key="3">
    <source>
        <dbReference type="SMART" id="SM00853"/>
    </source>
</evidence>
<dbReference type="InterPro" id="IPR014790">
    <property type="entry name" value="MutL_C"/>
</dbReference>
<dbReference type="InterPro" id="IPR014721">
    <property type="entry name" value="Ribsml_uS5_D2-typ_fold_subgr"/>
</dbReference>
<keyword evidence="2" id="KW-0227">DNA damage</keyword>
<evidence type="ECO:0000313" key="5">
    <source>
        <dbReference type="Proteomes" id="UP000094112"/>
    </source>
</evidence>
<dbReference type="Pfam" id="PF08676">
    <property type="entry name" value="MutL_C"/>
    <property type="match status" value="1"/>
</dbReference>
<dbReference type="PANTHER" id="PTHR10073:SF47">
    <property type="entry name" value="DNA MISMATCH REPAIR PROTEIN MLH3"/>
    <property type="match status" value="1"/>
</dbReference>
<proteinExistence type="inferred from homology"/>
<dbReference type="SMART" id="SM00853">
    <property type="entry name" value="MutL_C"/>
    <property type="match status" value="1"/>
</dbReference>
<dbReference type="InterPro" id="IPR042121">
    <property type="entry name" value="MutL_C_regsub"/>
</dbReference>
<dbReference type="EMBL" id="KV454210">
    <property type="protein sequence ID" value="ODQ59672.1"/>
    <property type="molecule type" value="Genomic_DNA"/>
</dbReference>
<dbReference type="SUPFAM" id="SSF118116">
    <property type="entry name" value="DNA mismatch repair protein MutL"/>
    <property type="match status" value="1"/>
</dbReference>
<dbReference type="InterPro" id="IPR038973">
    <property type="entry name" value="MutL/Mlh/Pms-like"/>
</dbReference>
<dbReference type="GeneID" id="30199810"/>